<gene>
    <name evidence="2" type="primary">pelE</name>
    <name evidence="2" type="ORF">HHA04nite_17050</name>
</gene>
<evidence type="ECO:0000313" key="2">
    <source>
        <dbReference type="EMBL" id="GEK73161.1"/>
    </source>
</evidence>
<sequence length="361" mass="39506">MRRLDAAPRSPLPVIALCLLAGLTLEGIAAYYLLLTPELLWWRSLPQHLMASLLLAIGLWQGLPRGISHPATGTLAFLLASLIMLPGIGALGIVLGVLPALHGARRTRPAAWRPLPLPDLPFRAVPLLAANDPALRDGLGSVLSGAGAPQQRQQAILACRHLPRRQAVPLLRQGLMDAADDVRLLAYSMLNAIERELDSRLLALTRTIEHGDDPTGRRAEAISTLYWEYAYLGLAQGSTLRYLLEQALAFIDQALDHQATAQRWLQRGRLCAMLGDVAGAERAFAHCEHLGMDDDDLAPRRAELAFQQRRFPEVRRQLARLSAAAAGDPTLHPVASFWHPDAAPRGDTAATAAWDRTETWR</sequence>
<feature type="transmembrane region" description="Helical" evidence="1">
    <location>
        <begin position="45"/>
        <end position="63"/>
    </location>
</feature>
<keyword evidence="3" id="KW-1185">Reference proteome</keyword>
<evidence type="ECO:0000313" key="3">
    <source>
        <dbReference type="Proteomes" id="UP000321121"/>
    </source>
</evidence>
<name>A0ABQ0U4S3_9GAMM</name>
<proteinExistence type="predicted"/>
<dbReference type="EMBL" id="BJUS01000017">
    <property type="protein sequence ID" value="GEK73161.1"/>
    <property type="molecule type" value="Genomic_DNA"/>
</dbReference>
<organism evidence="2 3">
    <name type="scientific">Halomonas halophila</name>
    <dbReference type="NCBI Taxonomy" id="29573"/>
    <lineage>
        <taxon>Bacteria</taxon>
        <taxon>Pseudomonadati</taxon>
        <taxon>Pseudomonadota</taxon>
        <taxon>Gammaproteobacteria</taxon>
        <taxon>Oceanospirillales</taxon>
        <taxon>Halomonadaceae</taxon>
        <taxon>Halomonas</taxon>
    </lineage>
</organism>
<dbReference type="RefSeq" id="WP_146908855.1">
    <property type="nucleotide sequence ID" value="NZ_BJUS01000017.1"/>
</dbReference>
<keyword evidence="1" id="KW-0472">Membrane</keyword>
<feature type="transmembrane region" description="Helical" evidence="1">
    <location>
        <begin position="12"/>
        <end position="33"/>
    </location>
</feature>
<accession>A0ABQ0U4S3</accession>
<comment type="caution">
    <text evidence="2">The sequence shown here is derived from an EMBL/GenBank/DDBJ whole genome shotgun (WGS) entry which is preliminary data.</text>
</comment>
<reference evidence="2 3" key="1">
    <citation type="submission" date="2019-07" db="EMBL/GenBank/DDBJ databases">
        <title>Whole genome shotgun sequence of Halomonas halophila NBRC 102604.</title>
        <authorList>
            <person name="Hosoyama A."/>
            <person name="Uohara A."/>
            <person name="Ohji S."/>
            <person name="Ichikawa N."/>
        </authorList>
    </citation>
    <scope>NUCLEOTIDE SEQUENCE [LARGE SCALE GENOMIC DNA]</scope>
    <source>
        <strain evidence="2 3">NBRC 102604</strain>
    </source>
</reference>
<protein>
    <submittedName>
        <fullName evidence="2">Pellicle/biofilm biosynthesis protein PelE</fullName>
    </submittedName>
</protein>
<keyword evidence="1" id="KW-0812">Transmembrane</keyword>
<keyword evidence="1" id="KW-1133">Transmembrane helix</keyword>
<dbReference type="Proteomes" id="UP000321121">
    <property type="component" value="Unassembled WGS sequence"/>
</dbReference>
<feature type="transmembrane region" description="Helical" evidence="1">
    <location>
        <begin position="75"/>
        <end position="98"/>
    </location>
</feature>
<evidence type="ECO:0000256" key="1">
    <source>
        <dbReference type="SAM" id="Phobius"/>
    </source>
</evidence>